<dbReference type="GO" id="GO:0003723">
    <property type="term" value="F:RNA binding"/>
    <property type="evidence" value="ECO:0007669"/>
    <property type="project" value="InterPro"/>
</dbReference>
<dbReference type="PANTHER" id="PTHR23355:SF9">
    <property type="entry name" value="DIS3-LIKE EXONUCLEASE 2"/>
    <property type="match status" value="1"/>
</dbReference>
<sequence>MSTLVRYPGPGCIVEFLHGNKPNVAWVLEEQSGRLRVLTINRREMKLPAGRILPWPGPAHPAEASREEIAHILEDHESRREELASQVDPEEIWELAQGDVDRASITWFTGLTWNEPDADHIAAMGRRMLEQKTHFKFHPPEFEVYPAQKVESRRVEEETRRQREHIVTAAQQFFHALWEARSKGRSAPEPPEGMAETLHAILIAAMADTSGSPELTIWNTVRKGLPDLPQLPMFLGQTWGVIPEHFNMQLLQEGYDWGDDWAREFDAEMDELEKGLAALAQEPEETPFISIDSASTHDIDDAFHVQSGPDNGYRLQVALACPALGWEFGSPLDRAVRERASSVYLPEGASHMMPERYGIGLFSLYQQQPKPALVLDCNLDENGNMLSMEPRCTWVRIEQNSTYQAMEEALDTPDCDPCLTLAAELGAKLRQRRIDNGAVVVDRPDPTITLEGEGAETRVLIEDSPRYDRAQATVSEFMILANSSIGQWAADRGIPMLFRTQDITLPGDAAGVWDTPEDAHRIVRMMAPTTQELTPRLHATIGAKAYAPLTSPIRRYADLMNLTQVLHALEHDDTPRWDREELLLMLPHITARTEAAGRIQRFRPRYWKLVHFKQRKKEMFSTTVVEDGQLVILAMPKEQMYVRCPRNLLGDKIYPGQRFAVRLNKVNPLTNEIRVVEALEE</sequence>
<dbReference type="KEGG" id="dfl:DFE_2612"/>
<protein>
    <submittedName>
        <fullName evidence="2">Ribonuclease II</fullName>
    </submittedName>
</protein>
<keyword evidence="3" id="KW-1185">Reference proteome</keyword>
<dbReference type="OrthoDB" id="5288992at2"/>
<evidence type="ECO:0000313" key="3">
    <source>
        <dbReference type="Proteomes" id="UP000269883"/>
    </source>
</evidence>
<dbReference type="SMART" id="SM00955">
    <property type="entry name" value="RNB"/>
    <property type="match status" value="1"/>
</dbReference>
<dbReference type="SUPFAM" id="SSF50249">
    <property type="entry name" value="Nucleic acid-binding proteins"/>
    <property type="match status" value="1"/>
</dbReference>
<dbReference type="Proteomes" id="UP000269883">
    <property type="component" value="Chromosome"/>
</dbReference>
<dbReference type="InterPro" id="IPR050180">
    <property type="entry name" value="RNR_Ribonuclease"/>
</dbReference>
<dbReference type="InterPro" id="IPR012340">
    <property type="entry name" value="NA-bd_OB-fold"/>
</dbReference>
<accession>A0A2Z6B1K4</accession>
<feature type="domain" description="RNB" evidence="1">
    <location>
        <begin position="276"/>
        <end position="571"/>
    </location>
</feature>
<dbReference type="GO" id="GO:0000932">
    <property type="term" value="C:P-body"/>
    <property type="evidence" value="ECO:0007669"/>
    <property type="project" value="TreeGrafter"/>
</dbReference>
<evidence type="ECO:0000313" key="2">
    <source>
        <dbReference type="EMBL" id="BBD09338.1"/>
    </source>
</evidence>
<dbReference type="GO" id="GO:0000175">
    <property type="term" value="F:3'-5'-RNA exonuclease activity"/>
    <property type="evidence" value="ECO:0007669"/>
    <property type="project" value="TreeGrafter"/>
</dbReference>
<reference evidence="2 3" key="1">
    <citation type="journal article" date="2018" name="Sci. Adv.">
        <title>Multi-heme cytochromes provide a pathway for survival in energy-limited environments.</title>
        <authorList>
            <person name="Deng X."/>
            <person name="Dohmae N."/>
            <person name="Nealson K.H."/>
            <person name="Hashimoto K."/>
            <person name="Okamoto A."/>
        </authorList>
    </citation>
    <scope>NUCLEOTIDE SEQUENCE [LARGE SCALE GENOMIC DNA]</scope>
    <source>
        <strain evidence="2 3">IS5</strain>
    </source>
</reference>
<dbReference type="AlphaFoldDB" id="A0A2Z6B1K4"/>
<dbReference type="InterPro" id="IPR001900">
    <property type="entry name" value="RNase_II/R"/>
</dbReference>
<dbReference type="Pfam" id="PF00773">
    <property type="entry name" value="RNB"/>
    <property type="match status" value="2"/>
</dbReference>
<organism evidence="2 3">
    <name type="scientific">Desulfovibrio ferrophilus</name>
    <dbReference type="NCBI Taxonomy" id="241368"/>
    <lineage>
        <taxon>Bacteria</taxon>
        <taxon>Pseudomonadati</taxon>
        <taxon>Thermodesulfobacteriota</taxon>
        <taxon>Desulfovibrionia</taxon>
        <taxon>Desulfovibrionales</taxon>
        <taxon>Desulfovibrionaceae</taxon>
        <taxon>Desulfovibrio</taxon>
    </lineage>
</organism>
<name>A0A2Z6B1K4_9BACT</name>
<evidence type="ECO:0000259" key="1">
    <source>
        <dbReference type="SMART" id="SM00955"/>
    </source>
</evidence>
<dbReference type="GO" id="GO:0006402">
    <property type="term" value="P:mRNA catabolic process"/>
    <property type="evidence" value="ECO:0007669"/>
    <property type="project" value="TreeGrafter"/>
</dbReference>
<dbReference type="RefSeq" id="WP_126380219.1">
    <property type="nucleotide sequence ID" value="NZ_AP017378.1"/>
</dbReference>
<gene>
    <name evidence="2" type="ORF">DFE_2612</name>
</gene>
<dbReference type="PANTHER" id="PTHR23355">
    <property type="entry name" value="RIBONUCLEASE"/>
    <property type="match status" value="1"/>
</dbReference>
<proteinExistence type="predicted"/>
<dbReference type="EMBL" id="AP017378">
    <property type="protein sequence ID" value="BBD09338.1"/>
    <property type="molecule type" value="Genomic_DNA"/>
</dbReference>